<keyword evidence="3" id="KW-0804">Transcription</keyword>
<evidence type="ECO:0000256" key="3">
    <source>
        <dbReference type="ARBA" id="ARBA00023163"/>
    </source>
</evidence>
<keyword evidence="2" id="KW-0238">DNA-binding</keyword>
<dbReference type="PANTHER" id="PTHR33204">
    <property type="entry name" value="TRANSCRIPTIONAL REGULATOR, MARR FAMILY"/>
    <property type="match status" value="1"/>
</dbReference>
<proteinExistence type="predicted"/>
<evidence type="ECO:0000259" key="4">
    <source>
        <dbReference type="PROSITE" id="PS51118"/>
    </source>
</evidence>
<evidence type="ECO:0000313" key="5">
    <source>
        <dbReference type="EMBL" id="VEA73762.1"/>
    </source>
</evidence>
<dbReference type="PANTHER" id="PTHR33204:SF29">
    <property type="entry name" value="TRANSCRIPTIONAL REGULATOR"/>
    <property type="match status" value="1"/>
</dbReference>
<evidence type="ECO:0000256" key="1">
    <source>
        <dbReference type="ARBA" id="ARBA00023015"/>
    </source>
</evidence>
<feature type="domain" description="HTH hxlR-type" evidence="4">
    <location>
        <begin position="8"/>
        <end position="106"/>
    </location>
</feature>
<dbReference type="Gene3D" id="1.10.10.10">
    <property type="entry name" value="Winged helix-like DNA-binding domain superfamily/Winged helix DNA-binding domain"/>
    <property type="match status" value="1"/>
</dbReference>
<dbReference type="Proteomes" id="UP000271603">
    <property type="component" value="Chromosome"/>
</dbReference>
<dbReference type="InterPro" id="IPR002577">
    <property type="entry name" value="HTH_HxlR"/>
</dbReference>
<gene>
    <name evidence="5" type="primary">ytcD</name>
    <name evidence="5" type="ORF">NCTC9419_05397</name>
</gene>
<evidence type="ECO:0000313" key="6">
    <source>
        <dbReference type="Proteomes" id="UP000271603"/>
    </source>
</evidence>
<dbReference type="PROSITE" id="PS51118">
    <property type="entry name" value="HTH_HXLR"/>
    <property type="match status" value="1"/>
</dbReference>
<dbReference type="SUPFAM" id="SSF46785">
    <property type="entry name" value="Winged helix' DNA-binding domain"/>
    <property type="match status" value="1"/>
</dbReference>
<name>A0A3S4I5L8_SERRU</name>
<dbReference type="Pfam" id="PF01638">
    <property type="entry name" value="HxlR"/>
    <property type="match status" value="1"/>
</dbReference>
<dbReference type="GO" id="GO:0003677">
    <property type="term" value="F:DNA binding"/>
    <property type="evidence" value="ECO:0007669"/>
    <property type="project" value="UniProtKB-KW"/>
</dbReference>
<reference evidence="5 6" key="1">
    <citation type="submission" date="2018-12" db="EMBL/GenBank/DDBJ databases">
        <authorList>
            <consortium name="Pathogen Informatics"/>
        </authorList>
    </citation>
    <scope>NUCLEOTIDE SEQUENCE [LARGE SCALE GENOMIC DNA]</scope>
    <source>
        <strain evidence="5 6">NCTC9419</strain>
    </source>
</reference>
<protein>
    <submittedName>
        <fullName evidence="5">Uncharacterized HTH-type transcriptional regulator ytcD</fullName>
    </submittedName>
</protein>
<organism evidence="5 6">
    <name type="scientific">Serratia rubidaea</name>
    <name type="common">Serratia marinorubra</name>
    <dbReference type="NCBI Taxonomy" id="61652"/>
    <lineage>
        <taxon>Bacteria</taxon>
        <taxon>Pseudomonadati</taxon>
        <taxon>Pseudomonadota</taxon>
        <taxon>Gammaproteobacteria</taxon>
        <taxon>Enterobacterales</taxon>
        <taxon>Yersiniaceae</taxon>
        <taxon>Serratia</taxon>
    </lineage>
</organism>
<accession>A0A3S4I5L8</accession>
<dbReference type="AlphaFoldDB" id="A0A3S4I5L8"/>
<dbReference type="InterPro" id="IPR036390">
    <property type="entry name" value="WH_DNA-bd_sf"/>
</dbReference>
<dbReference type="InterPro" id="IPR036388">
    <property type="entry name" value="WH-like_DNA-bd_sf"/>
</dbReference>
<evidence type="ECO:0000256" key="2">
    <source>
        <dbReference type="ARBA" id="ARBA00023125"/>
    </source>
</evidence>
<dbReference type="EMBL" id="LR134155">
    <property type="protein sequence ID" value="VEA73762.1"/>
    <property type="molecule type" value="Genomic_DNA"/>
</dbReference>
<dbReference type="STRING" id="61652.AXX16_2844"/>
<keyword evidence="1" id="KW-0805">Transcription regulation</keyword>
<sequence>MLNQKFNCGLEASLAVLSGKWKPLILFHLAHEVHRYGALRRAIGKVSDKVLIQQLKELQQDGVVARTDYGEIPPKVEYALTSFGDSLARALAPLCQWGERHTEQIENIVRNREKPQSDRL</sequence>